<accession>A0A067NCS2</accession>
<dbReference type="GO" id="GO:0005886">
    <property type="term" value="C:plasma membrane"/>
    <property type="evidence" value="ECO:0007669"/>
    <property type="project" value="TreeGrafter"/>
</dbReference>
<dbReference type="HOGENOM" id="CLU_000595_3_0_1"/>
<dbReference type="Pfam" id="PF14429">
    <property type="entry name" value="DOCK-C2"/>
    <property type="match status" value="1"/>
</dbReference>
<dbReference type="InterPro" id="IPR027357">
    <property type="entry name" value="DOCKER_dom"/>
</dbReference>
<evidence type="ECO:0008006" key="12">
    <source>
        <dbReference type="Google" id="ProtNLM"/>
    </source>
</evidence>
<feature type="domain" description="C2 DOCK-type" evidence="8">
    <location>
        <begin position="709"/>
        <end position="911"/>
    </location>
</feature>
<keyword evidence="2" id="KW-0963">Cytoplasm</keyword>
<evidence type="ECO:0000256" key="1">
    <source>
        <dbReference type="ARBA" id="ARBA00004496"/>
    </source>
</evidence>
<feature type="domain" description="DOCKER" evidence="9">
    <location>
        <begin position="1632"/>
        <end position="2046"/>
    </location>
</feature>
<keyword evidence="11" id="KW-1185">Reference proteome</keyword>
<evidence type="ECO:0000256" key="3">
    <source>
        <dbReference type="ARBA" id="ARBA00022553"/>
    </source>
</evidence>
<dbReference type="InterPro" id="IPR043162">
    <property type="entry name" value="DOCK_C_lobe_C"/>
</dbReference>
<dbReference type="CDD" id="cd11684">
    <property type="entry name" value="DHR2_DOCK"/>
    <property type="match status" value="1"/>
</dbReference>
<evidence type="ECO:0000313" key="11">
    <source>
        <dbReference type="Proteomes" id="UP000027195"/>
    </source>
</evidence>
<dbReference type="Gene3D" id="1.20.58.740">
    <property type="match status" value="1"/>
</dbReference>
<dbReference type="InterPro" id="IPR032376">
    <property type="entry name" value="DOCK_N"/>
</dbReference>
<dbReference type="Pfam" id="PF20421">
    <property type="entry name" value="DHR-2_Lobe_C"/>
    <property type="match status" value="1"/>
</dbReference>
<dbReference type="CDD" id="cd08679">
    <property type="entry name" value="C2_DOCK180_related"/>
    <property type="match status" value="1"/>
</dbReference>
<dbReference type="InterPro" id="IPR026791">
    <property type="entry name" value="DOCK"/>
</dbReference>
<keyword evidence="4" id="KW-0344">Guanine-nucleotide releasing factor</keyword>
<dbReference type="PROSITE" id="PS51651">
    <property type="entry name" value="DOCKER"/>
    <property type="match status" value="1"/>
</dbReference>
<dbReference type="Pfam" id="PF06920">
    <property type="entry name" value="DHR-2_Lobe_A"/>
    <property type="match status" value="1"/>
</dbReference>
<feature type="compositionally biased region" description="Polar residues" evidence="7">
    <location>
        <begin position="218"/>
        <end position="231"/>
    </location>
</feature>
<dbReference type="InterPro" id="IPR046773">
    <property type="entry name" value="DOCKER_Lobe_C"/>
</dbReference>
<evidence type="ECO:0000259" key="8">
    <source>
        <dbReference type="PROSITE" id="PS51650"/>
    </source>
</evidence>
<dbReference type="GO" id="GO:0005737">
    <property type="term" value="C:cytoplasm"/>
    <property type="evidence" value="ECO:0007669"/>
    <property type="project" value="UniProtKB-SubCell"/>
</dbReference>
<feature type="coiled-coil region" evidence="6">
    <location>
        <begin position="1915"/>
        <end position="1942"/>
    </location>
</feature>
<feature type="region of interest" description="Disordered" evidence="7">
    <location>
        <begin position="212"/>
        <end position="266"/>
    </location>
</feature>
<reference evidence="11" key="1">
    <citation type="journal article" date="2014" name="Proc. Natl. Acad. Sci. U.S.A.">
        <title>Extensive sampling of basidiomycete genomes demonstrates inadequacy of the white-rot/brown-rot paradigm for wood decay fungi.</title>
        <authorList>
            <person name="Riley R."/>
            <person name="Salamov A.A."/>
            <person name="Brown D.W."/>
            <person name="Nagy L.G."/>
            <person name="Floudas D."/>
            <person name="Held B.W."/>
            <person name="Levasseur A."/>
            <person name="Lombard V."/>
            <person name="Morin E."/>
            <person name="Otillar R."/>
            <person name="Lindquist E.A."/>
            <person name="Sun H."/>
            <person name="LaButti K.M."/>
            <person name="Schmutz J."/>
            <person name="Jabbour D."/>
            <person name="Luo H."/>
            <person name="Baker S.E."/>
            <person name="Pisabarro A.G."/>
            <person name="Walton J.D."/>
            <person name="Blanchette R.A."/>
            <person name="Henrissat B."/>
            <person name="Martin F."/>
            <person name="Cullen D."/>
            <person name="Hibbett D.S."/>
            <person name="Grigoriev I.V."/>
        </authorList>
    </citation>
    <scope>NUCLEOTIDE SEQUENCE [LARGE SCALE GENOMIC DNA]</scope>
    <source>
        <strain evidence="11">FD-172 SS1</strain>
    </source>
</reference>
<evidence type="ECO:0000256" key="6">
    <source>
        <dbReference type="SAM" id="Coils"/>
    </source>
</evidence>
<keyword evidence="6" id="KW-0175">Coiled coil</keyword>
<feature type="compositionally biased region" description="Polar residues" evidence="7">
    <location>
        <begin position="2048"/>
        <end position="2060"/>
    </location>
</feature>
<dbReference type="InterPro" id="IPR043161">
    <property type="entry name" value="DOCK_C_lobe_A"/>
</dbReference>
<dbReference type="Pfam" id="PF23554">
    <property type="entry name" value="TPR_DOCK"/>
    <property type="match status" value="1"/>
</dbReference>
<dbReference type="InterPro" id="IPR027007">
    <property type="entry name" value="C2_DOCK-type_domain"/>
</dbReference>
<dbReference type="InParanoid" id="A0A067NCS2"/>
<comment type="similarity">
    <text evidence="5">Belongs to the DOCK family.</text>
</comment>
<dbReference type="OrthoDB" id="18896at2759"/>
<dbReference type="PROSITE" id="PS50896">
    <property type="entry name" value="LISH"/>
    <property type="match status" value="1"/>
</dbReference>
<dbReference type="PROSITE" id="PS51650">
    <property type="entry name" value="C2_DOCK"/>
    <property type="match status" value="1"/>
</dbReference>
<dbReference type="SMART" id="SM00667">
    <property type="entry name" value="LisH"/>
    <property type="match status" value="2"/>
</dbReference>
<dbReference type="InterPro" id="IPR056372">
    <property type="entry name" value="TPR_DOCK"/>
</dbReference>
<evidence type="ECO:0000259" key="9">
    <source>
        <dbReference type="PROSITE" id="PS51651"/>
    </source>
</evidence>
<evidence type="ECO:0000313" key="10">
    <source>
        <dbReference type="EMBL" id="KDQ21902.1"/>
    </source>
</evidence>
<dbReference type="Gene3D" id="1.20.1270.350">
    <property type="entry name" value="Dedicator of cytokinesis N-terminal subdomain"/>
    <property type="match status" value="1"/>
</dbReference>
<name>A0A067NCS2_BOTB1</name>
<dbReference type="InterPro" id="IPR042455">
    <property type="entry name" value="DOCK_N_sub1"/>
</dbReference>
<evidence type="ECO:0000256" key="2">
    <source>
        <dbReference type="ARBA" id="ARBA00022490"/>
    </source>
</evidence>
<dbReference type="Gene3D" id="1.25.40.410">
    <property type="match status" value="1"/>
</dbReference>
<dbReference type="GO" id="GO:0007264">
    <property type="term" value="P:small GTPase-mediated signal transduction"/>
    <property type="evidence" value="ECO:0007669"/>
    <property type="project" value="InterPro"/>
</dbReference>
<organism evidence="10 11">
    <name type="scientific">Botryobasidium botryosum (strain FD-172 SS1)</name>
    <dbReference type="NCBI Taxonomy" id="930990"/>
    <lineage>
        <taxon>Eukaryota</taxon>
        <taxon>Fungi</taxon>
        <taxon>Dikarya</taxon>
        <taxon>Basidiomycota</taxon>
        <taxon>Agaricomycotina</taxon>
        <taxon>Agaricomycetes</taxon>
        <taxon>Cantharellales</taxon>
        <taxon>Botryobasidiaceae</taxon>
        <taxon>Botryobasidium</taxon>
    </lineage>
</organism>
<dbReference type="InterPro" id="IPR035892">
    <property type="entry name" value="C2_domain_sf"/>
</dbReference>
<keyword evidence="3" id="KW-0597">Phosphoprotein</keyword>
<dbReference type="GO" id="GO:0031267">
    <property type="term" value="F:small GTPase binding"/>
    <property type="evidence" value="ECO:0007669"/>
    <property type="project" value="TreeGrafter"/>
</dbReference>
<dbReference type="Proteomes" id="UP000027195">
    <property type="component" value="Unassembled WGS sequence"/>
</dbReference>
<dbReference type="Gene3D" id="2.60.40.150">
    <property type="entry name" value="C2 domain"/>
    <property type="match status" value="1"/>
</dbReference>
<evidence type="ECO:0000256" key="4">
    <source>
        <dbReference type="ARBA" id="ARBA00022658"/>
    </source>
</evidence>
<dbReference type="STRING" id="930990.A0A067NCS2"/>
<dbReference type="GO" id="GO:0005085">
    <property type="term" value="F:guanyl-nucleotide exchange factor activity"/>
    <property type="evidence" value="ECO:0007669"/>
    <property type="project" value="UniProtKB-KW"/>
</dbReference>
<dbReference type="InterPro" id="IPR046769">
    <property type="entry name" value="DOCKER_Lobe_A"/>
</dbReference>
<gene>
    <name evidence="10" type="ORF">BOTBODRAFT_169082</name>
</gene>
<proteinExistence type="inferred from homology"/>
<dbReference type="Pfam" id="PF16172">
    <property type="entry name" value="DOCK_N"/>
    <property type="match status" value="1"/>
</dbReference>
<dbReference type="EMBL" id="KL198016">
    <property type="protein sequence ID" value="KDQ21902.1"/>
    <property type="molecule type" value="Genomic_DNA"/>
</dbReference>
<dbReference type="PANTHER" id="PTHR45653">
    <property type="entry name" value="DEDICATOR OF CYTOKINESIS"/>
    <property type="match status" value="1"/>
</dbReference>
<sequence>MLHPHSTRDGSGVWEPLPYIIYGFAIHSLTPNDPRISVYRKSVYPNDYDGASESTGGPAPENPFQATLEVGDEVYAFEKFTLPESRGGNTWYRGYVVSTSRQHTVSLSVTDTSTFNGASGSQSAPVTSTAEEPQVTIGIFPAAHIHVRDQLADAEGRLADHYQRFHANRDSMAPYPNVPSHLPGRQGNQAMEPLPEDAEMVFTFLGNSVIPSARPRSNRSTVESQPTSVNGHSGPDDLISPQIDSMRPPLPRPSLKSGDDTQSGAEEPLVDEIASALREWHALLFTLLARRNYPLFNSVRDHIEALHLGRRQLLSHTLSREETDRLRRDCIARLVRGNVSQGLDIIARHPTSGGLVTIESDGGEVDLRSWMSAVRMYSLQVQLAYIDGALPPAGGVHFATHAPRLSATFSLDLRDHGTLNATTQSAFQFDLYPKSPTPTRGLTFQSNGATSRPTPSGFYHVYLDLRAFVASPCLPGETAELFFSLYRKSDAQFLTEEYCAVLTHNGVPARGSATTLFTDLGHHEIQEPIYLVCRIVRNGAMKLSSTASSSTISPTVLKSPGANASTFGLNSIGEFGEDEGYHREREGSLASDPLVPTSFRRPFGCAVLELTELRKLSVEKNETSTIREHSIPIFVPSNESTYSTLHQDLIAGRTKEYEKSSRAEMVVVTTKVFYGDSATVLHENPSLLQDQPITARLGFPDVVFPGNLRNEVYIKLWSGEFFASSGFRKGVASFAGASVGPCNVQVAVEVRTRTGQVVERALSLGIGEPPVTRFYSMVFHNNTAPTFGELIKLYLHEGKMKDCHLFFTFRYRSGKDKPNAITDMLSDRSDRPFAYAYLPLFTDTRAFLPDGSHTLVLYRMDRSVNASPKEYYGAPATMPPGQKIEGLVVPPALAKSVTPVRDSLVIRSFLCSTKYTHNAVLLGLLNWDALPDKQELCTVLNKFTFVGEVEIVKFLQDIFDSLFDILVAPINQHNDLDDLVFNALVTVLGIVQDRRFNNFQPVLDVYIEQHFKCASAASHILHSMSRLLSDPTSQELATPLRAAFKVWHYIFKFIVRARQLQRAKEVGMGATSEHLENSFKHEIMTHLREVNKLMGKTEPSSIIGTQTIALQHFPSILPDLAQVFTHVELAPIATAFANALAAPKPKTMIWKLMMYLQLVRGLLFDNPQSRATLVESIVVWIRPRFGRYDEYAHTLADHSEQTKDGIRVGWLESTRICITIIAVMMDKLQQCLIDPAIATNRKLLRQEQGNVEDLLSLLPRILESYRELQNPASLQAIERHKSAATTPTPIPITFPASYPFSLVANSSGAPTPRIPGPLNRDPPPYFHCALGETAVVFLVLILASPQDHILKALEHTFDIEGKQSLTRLLTHLFSVSLSILDNDAFPITWLNVNIMAHKVLLKVAAPVASILTREYIPEQQQSHEFDASLWRDAFCMILKLLSSDQLVIEEFSPQKRRAVWRLAGDIRGDGARILLDMWTAIGHPKSPSGSAVPFGGFQSALISLVDQVLNLCLSHHDQLRTNAVHILYSMIVSEYHLKEHFNEIESELINKLDKLFMSETKGDGLSRAFFISQLRSLFDSSAVDEQLRARVFEFLDSVDLFLELLLSLRELPDGDEYQDDRVIATLRLLNFIRKIGRDEIYIKYVHQLVNMHLQSQNYVEAALTLKLHSDLHDWNLSSFVDPLPELELPRQSQFARKETLCLLILDYLGKGKAWESAIEICQELALQHSEVTFNYQRLSEILTHQATLLNHIVNEQRYYPEYFRVAFYGGFPAALRDKQFIYRGYEWEKFSGFCERMLQKHPGAQLLKHAAEPIEAIRFSTEQYIQCVAVVPEPDRTTPIFTNPEVPPPIRAYYEHSAINLFSSSRPFSKQRPTTPSEFQDVWVEKTYYTTEESFPTVLRRSEVVEIQSLEISPVENALNDIKAKSKELANLEAKYGTLAKTEAALSTNALSMSLNGAVDAPVNGGVALYRQAFLSPDFVARNPEQAPRVQELRDAIDEQVQIIDRCLKLHGSLCPPEMSPFHETLEKFFRKNFHDEIQRLPIDSHSDQISTPNSKTHSYQGYPGSVDETADPRKRSMSSSVTAPTFAISSQQFSRSAPSLYLPPATAFRDFGMADTGSPRSPLQRNLAHLVRHGMNGISSAPADRSLEFSESRSESPPLNESGSFVNVIPATPPIMRDTPMITPTKGRFSRIGSILRKER</sequence>
<feature type="region of interest" description="Disordered" evidence="7">
    <location>
        <begin position="2140"/>
        <end position="2168"/>
    </location>
</feature>
<feature type="compositionally biased region" description="Basic and acidic residues" evidence="7">
    <location>
        <begin position="2146"/>
        <end position="2155"/>
    </location>
</feature>
<dbReference type="PANTHER" id="PTHR45653:SF10">
    <property type="entry name" value="MYOBLAST CITY, ISOFORM B"/>
    <property type="match status" value="1"/>
</dbReference>
<feature type="region of interest" description="Disordered" evidence="7">
    <location>
        <begin position="2044"/>
        <end position="2079"/>
    </location>
</feature>
<feature type="region of interest" description="Disordered" evidence="7">
    <location>
        <begin position="169"/>
        <end position="191"/>
    </location>
</feature>
<evidence type="ECO:0000256" key="7">
    <source>
        <dbReference type="SAM" id="MobiDB-lite"/>
    </source>
</evidence>
<dbReference type="InterPro" id="IPR046770">
    <property type="entry name" value="DOCKER_Lobe_B"/>
</dbReference>
<dbReference type="InterPro" id="IPR006594">
    <property type="entry name" value="LisH"/>
</dbReference>
<protein>
    <recommendedName>
        <fullName evidence="12">DOCKER domain-containing protein</fullName>
    </recommendedName>
</protein>
<dbReference type="Pfam" id="PF20422">
    <property type="entry name" value="DHR-2_Lobe_B"/>
    <property type="match status" value="1"/>
</dbReference>
<comment type="subcellular location">
    <subcellularLocation>
        <location evidence="1">Cytoplasm</location>
    </subcellularLocation>
</comment>
<evidence type="ECO:0000256" key="5">
    <source>
        <dbReference type="PROSITE-ProRule" id="PRU00983"/>
    </source>
</evidence>